<dbReference type="Proteomes" id="UP000377798">
    <property type="component" value="Unassembled WGS sequence"/>
</dbReference>
<keyword evidence="2" id="KW-1185">Reference proteome</keyword>
<reference evidence="1 2" key="1">
    <citation type="submission" date="2019-02" db="EMBL/GenBank/DDBJ databases">
        <authorList>
            <consortium name="Pathogen Informatics"/>
        </authorList>
    </citation>
    <scope>NUCLEOTIDE SEQUENCE [LARGE SCALE GENOMIC DNA]</scope>
    <source>
        <strain evidence="1 2">3012STDY7089603</strain>
    </source>
</reference>
<dbReference type="AlphaFoldDB" id="A0A8H2M712"/>
<accession>A0A8H2M712</accession>
<dbReference type="EMBL" id="CAACYI010000001">
    <property type="protein sequence ID" value="VFB17266.1"/>
    <property type="molecule type" value="Genomic_DNA"/>
</dbReference>
<comment type="caution">
    <text evidence="1">The sequence shown here is derived from an EMBL/GenBank/DDBJ whole genome shotgun (WGS) entry which is preliminary data.</text>
</comment>
<evidence type="ECO:0000313" key="2">
    <source>
        <dbReference type="Proteomes" id="UP000377798"/>
    </source>
</evidence>
<evidence type="ECO:0000313" key="1">
    <source>
        <dbReference type="EMBL" id="VFB17266.1"/>
    </source>
</evidence>
<protein>
    <submittedName>
        <fullName evidence="1">Uncharacterized protein</fullName>
    </submittedName>
</protein>
<organism evidence="1 2">
    <name type="scientific">Urinicoccus massiliensis</name>
    <dbReference type="NCBI Taxonomy" id="1723382"/>
    <lineage>
        <taxon>Bacteria</taxon>
        <taxon>Bacillati</taxon>
        <taxon>Bacillota</taxon>
        <taxon>Tissierellia</taxon>
        <taxon>Tissierellales</taxon>
        <taxon>Peptoniphilaceae</taxon>
        <taxon>Urinicoccus</taxon>
    </lineage>
</organism>
<proteinExistence type="predicted"/>
<name>A0A8H2M712_9FIRM</name>
<gene>
    <name evidence="1" type="ORF">NCTC13150_01853</name>
</gene>
<sequence>MDDQSIKRLILEILQEKMAPDILILSRKPGQVSRFQAGLEETCRELGLNLDGKNFGEDFLRPKRALYLTGFDLKESMDLLLASDPVYKKIRDLAGKISVFLEIVGLEGLEEGEGKEDFLMGLAKLLAAKGIELVFEKKKAGKAPKESVGSVQDLRGKKILTLRDVQHQGIRVLVMDQDARCTMALSDWLRDQKIEVRRMKCN</sequence>
<dbReference type="RefSeq" id="WP_131749846.1">
    <property type="nucleotide sequence ID" value="NZ_CAACYI010000001.1"/>
</dbReference>